<name>A0A8S2G427_9BILA</name>
<reference evidence="1" key="1">
    <citation type="submission" date="2021-02" db="EMBL/GenBank/DDBJ databases">
        <authorList>
            <person name="Nowell W R."/>
        </authorList>
    </citation>
    <scope>NUCLEOTIDE SEQUENCE</scope>
</reference>
<sequence>FDYESSTLSITWNSYYPNVESTVQVLLGIHSRKNEVEALTVQASEAIKVKAPVI</sequence>
<dbReference type="AlphaFoldDB" id="A0A8S2G427"/>
<organism evidence="1 3">
    <name type="scientific">Didymodactylos carnosus</name>
    <dbReference type="NCBI Taxonomy" id="1234261"/>
    <lineage>
        <taxon>Eukaryota</taxon>
        <taxon>Metazoa</taxon>
        <taxon>Spiralia</taxon>
        <taxon>Gnathifera</taxon>
        <taxon>Rotifera</taxon>
        <taxon>Eurotatoria</taxon>
        <taxon>Bdelloidea</taxon>
        <taxon>Philodinida</taxon>
        <taxon>Philodinidae</taxon>
        <taxon>Didymodactylos</taxon>
    </lineage>
</organism>
<dbReference type="Proteomes" id="UP000677228">
    <property type="component" value="Unassembled WGS sequence"/>
</dbReference>
<accession>A0A8S2G427</accession>
<dbReference type="EMBL" id="CAJNOK010049920">
    <property type="protein sequence ID" value="CAF1598128.1"/>
    <property type="molecule type" value="Genomic_DNA"/>
</dbReference>
<evidence type="ECO:0000313" key="2">
    <source>
        <dbReference type="EMBL" id="CAF4405413.1"/>
    </source>
</evidence>
<dbReference type="EMBL" id="CAJOBA010073611">
    <property type="protein sequence ID" value="CAF4405413.1"/>
    <property type="molecule type" value="Genomic_DNA"/>
</dbReference>
<protein>
    <submittedName>
        <fullName evidence="1">Uncharacterized protein</fullName>
    </submittedName>
</protein>
<evidence type="ECO:0000313" key="1">
    <source>
        <dbReference type="EMBL" id="CAF1598128.1"/>
    </source>
</evidence>
<comment type="caution">
    <text evidence="1">The sequence shown here is derived from an EMBL/GenBank/DDBJ whole genome shotgun (WGS) entry which is preliminary data.</text>
</comment>
<dbReference type="Proteomes" id="UP000682733">
    <property type="component" value="Unassembled WGS sequence"/>
</dbReference>
<feature type="non-terminal residue" evidence="1">
    <location>
        <position position="1"/>
    </location>
</feature>
<gene>
    <name evidence="1" type="ORF">OVA965_LOCUS41933</name>
    <name evidence="2" type="ORF">TMI583_LOCUS43709</name>
</gene>
<evidence type="ECO:0000313" key="3">
    <source>
        <dbReference type="Proteomes" id="UP000677228"/>
    </source>
</evidence>
<proteinExistence type="predicted"/>